<dbReference type="InterPro" id="IPR007329">
    <property type="entry name" value="FMN-bd"/>
</dbReference>
<evidence type="ECO:0000313" key="7">
    <source>
        <dbReference type="EMBL" id="MPN36332.1"/>
    </source>
</evidence>
<dbReference type="GO" id="GO:0005886">
    <property type="term" value="C:plasma membrane"/>
    <property type="evidence" value="ECO:0007669"/>
    <property type="project" value="InterPro"/>
</dbReference>
<dbReference type="GO" id="GO:0010181">
    <property type="term" value="F:FMN binding"/>
    <property type="evidence" value="ECO:0007669"/>
    <property type="project" value="InterPro"/>
</dbReference>
<organism evidence="7">
    <name type="scientific">bioreactor metagenome</name>
    <dbReference type="NCBI Taxonomy" id="1076179"/>
    <lineage>
        <taxon>unclassified sequences</taxon>
        <taxon>metagenomes</taxon>
        <taxon>ecological metagenomes</taxon>
    </lineage>
</organism>
<keyword evidence="2" id="KW-0597">Phosphoprotein</keyword>
<dbReference type="SMART" id="SM00900">
    <property type="entry name" value="FMN_bind"/>
    <property type="match status" value="1"/>
</dbReference>
<evidence type="ECO:0000256" key="3">
    <source>
        <dbReference type="ARBA" id="ARBA00022630"/>
    </source>
</evidence>
<dbReference type="NCBIfam" id="TIGR01947">
    <property type="entry name" value="rnfG"/>
    <property type="match status" value="1"/>
</dbReference>
<evidence type="ECO:0000256" key="4">
    <source>
        <dbReference type="ARBA" id="ARBA00022643"/>
    </source>
</evidence>
<name>A0A645HD87_9ZZZZ</name>
<evidence type="ECO:0000259" key="6">
    <source>
        <dbReference type="SMART" id="SM00900"/>
    </source>
</evidence>
<dbReference type="GO" id="GO:0022900">
    <property type="term" value="P:electron transport chain"/>
    <property type="evidence" value="ECO:0007669"/>
    <property type="project" value="InterPro"/>
</dbReference>
<proteinExistence type="inferred from homology"/>
<keyword evidence="3" id="KW-0285">Flavoprotein</keyword>
<dbReference type="PIRSF" id="PIRSF006091">
    <property type="entry name" value="E_trnsport_RnfG"/>
    <property type="match status" value="1"/>
</dbReference>
<dbReference type="EMBL" id="VSSQ01090404">
    <property type="protein sequence ID" value="MPN36332.1"/>
    <property type="molecule type" value="Genomic_DNA"/>
</dbReference>
<protein>
    <submittedName>
        <fullName evidence="7">Electron transport complex subunit RnfG</fullName>
    </submittedName>
</protein>
<evidence type="ECO:0000256" key="1">
    <source>
        <dbReference type="ARBA" id="ARBA00022448"/>
    </source>
</evidence>
<sequence>MSTKKKNSLFNLTTTLLIIAGVAAFVLAEVYNVTLEPINQAKVQKKQTALKEVLPAFDNTTEVKLKSPDGTDSITMYIATQGTDTVGYAFETYTDKGFSGRFTFMVGFTPTGEIVNTKVLDQKETPGLGSKMTEDKFKNQFNGKNPETYKLAVKKDMGDVDAITASTISSRAYCDGLNRAYTLVKPYLKGGAK</sequence>
<dbReference type="InterPro" id="IPR010209">
    <property type="entry name" value="Ion_transpt_RnfG/RsxG"/>
</dbReference>
<dbReference type="HAMAP" id="MF_00479">
    <property type="entry name" value="RsxG_RnfG"/>
    <property type="match status" value="1"/>
</dbReference>
<keyword evidence="5" id="KW-0249">Electron transport</keyword>
<dbReference type="PANTHER" id="PTHR36118:SF1">
    <property type="entry name" value="ION-TRANSLOCATING OXIDOREDUCTASE COMPLEX SUBUNIT G"/>
    <property type="match status" value="1"/>
</dbReference>
<accession>A0A645HD87</accession>
<evidence type="ECO:0000256" key="2">
    <source>
        <dbReference type="ARBA" id="ARBA00022553"/>
    </source>
</evidence>
<gene>
    <name evidence="7" type="primary">rnfG_9</name>
    <name evidence="7" type="ORF">SDC9_183841</name>
</gene>
<evidence type="ECO:0000256" key="5">
    <source>
        <dbReference type="ARBA" id="ARBA00022982"/>
    </source>
</evidence>
<dbReference type="Pfam" id="PF04205">
    <property type="entry name" value="FMN_bind"/>
    <property type="match status" value="1"/>
</dbReference>
<dbReference type="GO" id="GO:0009055">
    <property type="term" value="F:electron transfer activity"/>
    <property type="evidence" value="ECO:0007669"/>
    <property type="project" value="InterPro"/>
</dbReference>
<dbReference type="PANTHER" id="PTHR36118">
    <property type="entry name" value="ION-TRANSLOCATING OXIDOREDUCTASE COMPLEX SUBUNIT G"/>
    <property type="match status" value="1"/>
</dbReference>
<keyword evidence="1" id="KW-0813">Transport</keyword>
<feature type="domain" description="FMN-binding" evidence="6">
    <location>
        <begin position="97"/>
        <end position="184"/>
    </location>
</feature>
<dbReference type="AlphaFoldDB" id="A0A645HD87"/>
<comment type="caution">
    <text evidence="7">The sequence shown here is derived from an EMBL/GenBank/DDBJ whole genome shotgun (WGS) entry which is preliminary data.</text>
</comment>
<keyword evidence="4" id="KW-0288">FMN</keyword>
<reference evidence="7" key="1">
    <citation type="submission" date="2019-08" db="EMBL/GenBank/DDBJ databases">
        <authorList>
            <person name="Kucharzyk K."/>
            <person name="Murdoch R.W."/>
            <person name="Higgins S."/>
            <person name="Loffler F."/>
        </authorList>
    </citation>
    <scope>NUCLEOTIDE SEQUENCE</scope>
</reference>